<dbReference type="EMBL" id="CP023407">
    <property type="protein sequence ID" value="AYL37630.1"/>
    <property type="molecule type" value="Genomic_DNA"/>
</dbReference>
<evidence type="ECO:0000313" key="2">
    <source>
        <dbReference type="Proteomes" id="UP000282170"/>
    </source>
</evidence>
<proteinExistence type="predicted"/>
<dbReference type="Pfam" id="PF19820">
    <property type="entry name" value="DUF6303"/>
    <property type="match status" value="1"/>
</dbReference>
<protein>
    <submittedName>
        <fullName evidence="1">Uncharacterized protein</fullName>
    </submittedName>
</protein>
<evidence type="ECO:0000313" key="1">
    <source>
        <dbReference type="EMBL" id="AYL37630.1"/>
    </source>
</evidence>
<dbReference type="InterPro" id="IPR046270">
    <property type="entry name" value="DUF6303"/>
</dbReference>
<keyword evidence="2" id="KW-1185">Reference proteome</keyword>
<dbReference type="KEGG" id="sfug:CNQ36_20815"/>
<dbReference type="Proteomes" id="UP000282170">
    <property type="component" value="Chromosome"/>
</dbReference>
<name>A0A494USY4_9ACTN</name>
<gene>
    <name evidence="1" type="ORF">CNQ36_20815</name>
</gene>
<reference evidence="1 2" key="1">
    <citation type="submission" date="2017-09" db="EMBL/GenBank/DDBJ databases">
        <authorList>
            <person name="Zhang H."/>
            <person name="Hu S."/>
            <person name="Xu J."/>
            <person name="He Z."/>
        </authorList>
    </citation>
    <scope>NUCLEOTIDE SEQUENCE [LARGE SCALE GENOMIC DNA]</scope>
    <source>
        <strain evidence="1 2">TXX3120</strain>
    </source>
</reference>
<accession>A0A494USY4</accession>
<sequence>MMTLTAQMSNTGRAWHLYVVLYGETEWPTFQWERTARVPTGAERRAALASLGYEVAPGAVWSWTEDSRDHGDDSTPVVLIAAIAVRGQDGGAA</sequence>
<organism evidence="1 2">
    <name type="scientific">Streptomyces fungicidicus</name>
    <dbReference type="NCBI Taxonomy" id="68203"/>
    <lineage>
        <taxon>Bacteria</taxon>
        <taxon>Bacillati</taxon>
        <taxon>Actinomycetota</taxon>
        <taxon>Actinomycetes</taxon>
        <taxon>Kitasatosporales</taxon>
        <taxon>Streptomycetaceae</taxon>
        <taxon>Streptomyces</taxon>
    </lineage>
</organism>
<dbReference type="AlphaFoldDB" id="A0A494USY4"/>